<dbReference type="InterPro" id="IPR010230">
    <property type="entry name" value="FeS-cluster_ATPase_SufC"/>
</dbReference>
<dbReference type="SUPFAM" id="SSF52540">
    <property type="entry name" value="P-loop containing nucleoside triphosphate hydrolases"/>
    <property type="match status" value="1"/>
</dbReference>
<dbReference type="PROSITE" id="PS50893">
    <property type="entry name" value="ABC_TRANSPORTER_2"/>
    <property type="match status" value="1"/>
</dbReference>
<dbReference type="EMBL" id="AP018732">
    <property type="protein sequence ID" value="BBE42598.1"/>
    <property type="molecule type" value="Genomic_DNA"/>
</dbReference>
<evidence type="ECO:0000313" key="5">
    <source>
        <dbReference type="Proteomes" id="UP000509448"/>
    </source>
</evidence>
<feature type="domain" description="ABC transporter" evidence="3">
    <location>
        <begin position="2"/>
        <end position="251"/>
    </location>
</feature>
<dbReference type="InterPro" id="IPR027417">
    <property type="entry name" value="P-loop_NTPase"/>
</dbReference>
<dbReference type="InterPro" id="IPR003593">
    <property type="entry name" value="AAA+_ATPase"/>
</dbReference>
<dbReference type="GeneID" id="55585021"/>
<dbReference type="GO" id="GO:0005524">
    <property type="term" value="F:ATP binding"/>
    <property type="evidence" value="ECO:0007669"/>
    <property type="project" value="UniProtKB-KW"/>
</dbReference>
<keyword evidence="5" id="KW-1185">Reference proteome</keyword>
<dbReference type="GO" id="GO:0016887">
    <property type="term" value="F:ATP hydrolysis activity"/>
    <property type="evidence" value="ECO:0007669"/>
    <property type="project" value="InterPro"/>
</dbReference>
<keyword evidence="2" id="KW-0067">ATP-binding</keyword>
<dbReference type="CDD" id="cd03217">
    <property type="entry name" value="ABC_FeS_Assembly"/>
    <property type="match status" value="1"/>
</dbReference>
<dbReference type="RefSeq" id="WP_174448813.1">
    <property type="nucleotide sequence ID" value="NZ_AP018732.1"/>
</dbReference>
<gene>
    <name evidence="4" type="ORF">NAS2_1209</name>
</gene>
<dbReference type="Pfam" id="PF00005">
    <property type="entry name" value="ABC_tran"/>
    <property type="match status" value="1"/>
</dbReference>
<dbReference type="NCBIfam" id="TIGR01978">
    <property type="entry name" value="sufC"/>
    <property type="match status" value="1"/>
</dbReference>
<evidence type="ECO:0000313" key="4">
    <source>
        <dbReference type="EMBL" id="BBE42598.1"/>
    </source>
</evidence>
<dbReference type="KEGG" id="ccai:NAS2_1209"/>
<dbReference type="AlphaFoldDB" id="A0A4P2VNT8"/>
<evidence type="ECO:0000256" key="2">
    <source>
        <dbReference type="ARBA" id="ARBA00022840"/>
    </source>
</evidence>
<sequence length="253" mass="27128">MLEIDGISVDVLKDGNGRRVLEGVSLSVKPGKVHALMGPNGSGKSTLLYAVAGHPGYRMAAGRVTMDGEDLSTMSPEERALKGILLGFQNPVELPGVRLSALLLVSYNKRNGGGRTMLEVRDPKFISKMRETARSLGLDPEFLNREVNVGFSGGERKRAELLQAVLLRPKYLLLDEPDSGLDVDGVRTVAQAVKDLAAAGAGVLLVTHYTRILHHVVPDEVTLLVDGRIAGRGGPELAESIERNGYASLRGRS</sequence>
<dbReference type="SMART" id="SM00382">
    <property type="entry name" value="AAA"/>
    <property type="match status" value="1"/>
</dbReference>
<evidence type="ECO:0000259" key="3">
    <source>
        <dbReference type="PROSITE" id="PS50893"/>
    </source>
</evidence>
<reference evidence="4 5" key="1">
    <citation type="journal article" date="2019" name="ISME J.">
        <title>Isolation and characterization of a thermophilic sulfur- and iron-reducing thaumarchaeote from a terrestrial acidic hot spring.</title>
        <authorList>
            <person name="Kato S."/>
            <person name="Itoh T."/>
            <person name="Yuki M."/>
            <person name="Nagamori M."/>
            <person name="Ohnishi M."/>
            <person name="Uematsu K."/>
            <person name="Suzuki K."/>
            <person name="Takashina T."/>
            <person name="Ohkuma M."/>
        </authorList>
    </citation>
    <scope>NUCLEOTIDE SEQUENCE [LARGE SCALE GENOMIC DNA]</scope>
    <source>
        <strain evidence="4 5">NAS-02</strain>
    </source>
</reference>
<organism evidence="4 5">
    <name type="scientific">Conexivisphaera calida</name>
    <dbReference type="NCBI Taxonomy" id="1874277"/>
    <lineage>
        <taxon>Archaea</taxon>
        <taxon>Nitrososphaerota</taxon>
        <taxon>Conexivisphaeria</taxon>
        <taxon>Conexivisphaerales</taxon>
        <taxon>Conexivisphaeraceae</taxon>
        <taxon>Conexivisphaera</taxon>
    </lineage>
</organism>
<name>A0A4P2VNT8_9ARCH</name>
<dbReference type="PROSITE" id="PS00211">
    <property type="entry name" value="ABC_TRANSPORTER_1"/>
    <property type="match status" value="1"/>
</dbReference>
<dbReference type="OrthoDB" id="18492at2157"/>
<accession>A0A4P2VNT8</accession>
<protein>
    <submittedName>
        <fullName evidence="4">Iron-sulfur cluster assembly ATPase protein SufC</fullName>
    </submittedName>
</protein>
<proteinExistence type="predicted"/>
<dbReference type="PANTHER" id="PTHR43204">
    <property type="entry name" value="ABC TRANSPORTER I FAMILY MEMBER 6, CHLOROPLASTIC"/>
    <property type="match status" value="1"/>
</dbReference>
<dbReference type="InterPro" id="IPR003439">
    <property type="entry name" value="ABC_transporter-like_ATP-bd"/>
</dbReference>
<dbReference type="PANTHER" id="PTHR43204:SF1">
    <property type="entry name" value="ABC TRANSPORTER I FAMILY MEMBER 6, CHLOROPLASTIC"/>
    <property type="match status" value="1"/>
</dbReference>
<keyword evidence="1" id="KW-0547">Nucleotide-binding</keyword>
<dbReference type="Gene3D" id="3.40.50.300">
    <property type="entry name" value="P-loop containing nucleotide triphosphate hydrolases"/>
    <property type="match status" value="1"/>
</dbReference>
<dbReference type="InterPro" id="IPR017871">
    <property type="entry name" value="ABC_transporter-like_CS"/>
</dbReference>
<dbReference type="Proteomes" id="UP000509448">
    <property type="component" value="Chromosome"/>
</dbReference>
<evidence type="ECO:0000256" key="1">
    <source>
        <dbReference type="ARBA" id="ARBA00022741"/>
    </source>
</evidence>